<feature type="compositionally biased region" description="Basic and acidic residues" evidence="1">
    <location>
        <begin position="286"/>
        <end position="307"/>
    </location>
</feature>
<dbReference type="GO" id="GO:0046856">
    <property type="term" value="P:phosphatidylinositol dephosphorylation"/>
    <property type="evidence" value="ECO:0007669"/>
    <property type="project" value="InterPro"/>
</dbReference>
<feature type="region of interest" description="Disordered" evidence="1">
    <location>
        <begin position="960"/>
        <end position="1036"/>
    </location>
</feature>
<comment type="caution">
    <text evidence="3">The sequence shown here is derived from an EMBL/GenBank/DDBJ whole genome shotgun (WGS) entry which is preliminary data.</text>
</comment>
<feature type="compositionally biased region" description="Low complexity" evidence="1">
    <location>
        <begin position="503"/>
        <end position="527"/>
    </location>
</feature>
<feature type="compositionally biased region" description="Low complexity" evidence="1">
    <location>
        <begin position="537"/>
        <end position="548"/>
    </location>
</feature>
<dbReference type="InterPro" id="IPR036691">
    <property type="entry name" value="Endo/exonu/phosph_ase_sf"/>
</dbReference>
<evidence type="ECO:0000256" key="1">
    <source>
        <dbReference type="SAM" id="MobiDB-lite"/>
    </source>
</evidence>
<evidence type="ECO:0000313" key="4">
    <source>
        <dbReference type="Proteomes" id="UP001176521"/>
    </source>
</evidence>
<keyword evidence="4" id="KW-1185">Reference proteome</keyword>
<feature type="compositionally biased region" description="Basic and acidic residues" evidence="1">
    <location>
        <begin position="987"/>
        <end position="999"/>
    </location>
</feature>
<dbReference type="EMBL" id="JAPDMQ010000711">
    <property type="protein sequence ID" value="KAK0521091.1"/>
    <property type="molecule type" value="Genomic_DNA"/>
</dbReference>
<feature type="compositionally biased region" description="Low complexity" evidence="1">
    <location>
        <begin position="1267"/>
        <end position="1282"/>
    </location>
</feature>
<proteinExistence type="predicted"/>
<feature type="region of interest" description="Disordered" evidence="1">
    <location>
        <begin position="774"/>
        <end position="818"/>
    </location>
</feature>
<feature type="region of interest" description="Disordered" evidence="1">
    <location>
        <begin position="1122"/>
        <end position="1149"/>
    </location>
</feature>
<feature type="compositionally biased region" description="Polar residues" evidence="1">
    <location>
        <begin position="1022"/>
        <end position="1035"/>
    </location>
</feature>
<feature type="region of interest" description="Disordered" evidence="1">
    <location>
        <begin position="1267"/>
        <end position="1290"/>
    </location>
</feature>
<evidence type="ECO:0000313" key="3">
    <source>
        <dbReference type="EMBL" id="KAK0521091.1"/>
    </source>
</evidence>
<feature type="compositionally biased region" description="Polar residues" evidence="1">
    <location>
        <begin position="308"/>
        <end position="318"/>
    </location>
</feature>
<accession>A0AAN6G4P1</accession>
<gene>
    <name evidence="3" type="ORF">OC842_006891</name>
</gene>
<feature type="compositionally biased region" description="Low complexity" evidence="1">
    <location>
        <begin position="61"/>
        <end position="74"/>
    </location>
</feature>
<feature type="compositionally biased region" description="Low complexity" evidence="1">
    <location>
        <begin position="1211"/>
        <end position="1220"/>
    </location>
</feature>
<sequence>MSAATPVQRGREWLKSQALKLKGDEPDRRSDEAGDSRRPEASASESGAQREQAAVAAPQDASGSAALLPALQLSPERVPVLSQPSTAAREQGQGQGQNAKMRSASSPVFTTSPSPLDAPGPGTSVKPKQRPALKVRICTWNMADSIPKGDLSVLLGKVPPFVAPQGWDVEDQEVAEGEGITSGSATAAEAQPSSLRQAVVDGIQAGKAALFPNSEQNHKPTDERIPPLPLDDQHPFHIFVIAAQECPFGDAGRLATGVGMAGELGGLGRTKSKAHKEKGKGKLSKQSRDIDPKSDGQGRLDSADKSDTSAPPSLTASPRTPFVPNTGEYFGAISQANGSMDALAPLPPPAFEFQKSDRTVRGFGGKPGWSDLCENWLCSFKSGSGSKWPSGASKAASTDGVRESPAVSLVPAIPHHLLDVSKSASTSRLEEGTEVMSDADLTPRAEEPNHLGAVVPTGERKDGDPAEADTANKTSQIQAAPLSPEKHPKSPRKKLQGLHLQIPTSSSKKSLLSPMSASSSTPTAKSPGFSAMARLQSNSSSMSSRAPSIAGTANPVDNTPATLGPYALVAKERMMGVYLAIYCWKGCRDLVQGSSKAYVKSGLLAGRVGNKGAVGISMKLGGARLLFVNAHLAAHEGKVATRLQNVARIKTELDCDTFLSSSDPRNMSEDVTARFDHVFWFGDLNFRIDITRQHADWLLLNKKYDQALEFDQLRKVMKDGTSTAFEGFEEAPITFPPTYKFDILSTLKKVKRSKTITKRILHRRQGSKEKLPEIEISDSLATEGTDGVPASAKDGSFQSGNEAEKDMTDNGMVPTALDDDASSISSGWGSIGSLNFPYAFDTESEENLPTPAEIERSCGDGQPRLPACEGADSTDSSPNAEAKAPSKEKVLIQKVKGLFTPSTEGPRAPSVEMSGRTSSGSQSASVDPRGAVAASTPAPEAAPTAEPVIKVLVEPKQASKVKSLLSVPVTKSKRSTAVASSGSNSDTESRPAGELEHRKGLGSSESKASVAPSDARKGGNPINESVKQVYDTSAKQRVPSWCDRVLWRSNVPVEPDDDDDDDDEGGAAAYARVRGHRRDSEGLGGRVTQALAHVFGSPFSGHTGRQRAVSVAFAAPPERGTVGVAGPLSSRARGPSEDSKRAPSTINLSESDALEADEKAHIRPRISPIKRLFPSRQRRLANRLHLGLSSGAHASVSHLASGTRSSGGSGAQQDAGARQRSISVVDLREPLDAGIAARVVSGPLSAPLRPAEGGAYLSAAQTAAASGREATATSAQTPPAATEGKGASARNPLLYSRSLGGLAVPSTTDGPTSSSSPRRLSWWETHIAARLIPSLFSSSASSGEAGALAGEQDASLSAAAAARRKKLVGPRKGEVQCLDYRSLGDREMVELKARSDHRAVIWVGAIGI</sequence>
<feature type="compositionally biased region" description="Polar residues" evidence="1">
    <location>
        <begin position="96"/>
        <end position="114"/>
    </location>
</feature>
<name>A0AAN6G4P1_9BASI</name>
<feature type="region of interest" description="Disordered" evidence="1">
    <location>
        <begin position="421"/>
        <end position="555"/>
    </location>
</feature>
<dbReference type="Gene3D" id="3.60.10.10">
    <property type="entry name" value="Endonuclease/exonuclease/phosphatase"/>
    <property type="match status" value="2"/>
</dbReference>
<feature type="compositionally biased region" description="Basic and acidic residues" evidence="1">
    <location>
        <begin position="21"/>
        <end position="40"/>
    </location>
</feature>
<protein>
    <recommendedName>
        <fullName evidence="2">Inositol polyphosphate-related phosphatase domain-containing protein</fullName>
    </recommendedName>
</protein>
<dbReference type="PANTHER" id="PTHR11200">
    <property type="entry name" value="INOSITOL 5-PHOSPHATASE"/>
    <property type="match status" value="1"/>
</dbReference>
<dbReference type="InterPro" id="IPR000300">
    <property type="entry name" value="IPPc"/>
</dbReference>
<feature type="region of interest" description="Disordered" evidence="1">
    <location>
        <begin position="1197"/>
        <end position="1220"/>
    </location>
</feature>
<feature type="region of interest" description="Disordered" evidence="1">
    <location>
        <begin position="1"/>
        <end position="130"/>
    </location>
</feature>
<feature type="region of interest" description="Disordered" evidence="1">
    <location>
        <begin position="843"/>
        <end position="945"/>
    </location>
</feature>
<dbReference type="PANTHER" id="PTHR11200:SF275">
    <property type="entry name" value="LD06095P"/>
    <property type="match status" value="1"/>
</dbReference>
<dbReference type="GO" id="GO:0004439">
    <property type="term" value="F:phosphatidylinositol-4,5-bisphosphate 5-phosphatase activity"/>
    <property type="evidence" value="ECO:0007669"/>
    <property type="project" value="TreeGrafter"/>
</dbReference>
<reference evidence="3" key="1">
    <citation type="journal article" date="2023" name="PhytoFront">
        <title>Draft Genome Resources of Seven Strains of Tilletia horrida, Causal Agent of Kernel Smut of Rice.</title>
        <authorList>
            <person name="Khanal S."/>
            <person name="Antony Babu S."/>
            <person name="Zhou X.G."/>
        </authorList>
    </citation>
    <scope>NUCLEOTIDE SEQUENCE</scope>
    <source>
        <strain evidence="3">TX3</strain>
    </source>
</reference>
<dbReference type="SUPFAM" id="SSF56219">
    <property type="entry name" value="DNase I-like"/>
    <property type="match status" value="1"/>
</dbReference>
<feature type="compositionally biased region" description="Polar residues" evidence="1">
    <location>
        <begin position="975"/>
        <end position="986"/>
    </location>
</feature>
<feature type="compositionally biased region" description="Basic residues" evidence="1">
    <location>
        <begin position="270"/>
        <end position="285"/>
    </location>
</feature>
<evidence type="ECO:0000259" key="2">
    <source>
        <dbReference type="SMART" id="SM00128"/>
    </source>
</evidence>
<dbReference type="InterPro" id="IPR046985">
    <property type="entry name" value="IP5"/>
</dbReference>
<feature type="region of interest" description="Disordered" evidence="1">
    <location>
        <begin position="263"/>
        <end position="323"/>
    </location>
</feature>
<organism evidence="3 4">
    <name type="scientific">Tilletia horrida</name>
    <dbReference type="NCBI Taxonomy" id="155126"/>
    <lineage>
        <taxon>Eukaryota</taxon>
        <taxon>Fungi</taxon>
        <taxon>Dikarya</taxon>
        <taxon>Basidiomycota</taxon>
        <taxon>Ustilaginomycotina</taxon>
        <taxon>Exobasidiomycetes</taxon>
        <taxon>Tilletiales</taxon>
        <taxon>Tilletiaceae</taxon>
        <taxon>Tilletia</taxon>
    </lineage>
</organism>
<dbReference type="Pfam" id="PF22669">
    <property type="entry name" value="Exo_endo_phos2"/>
    <property type="match status" value="2"/>
</dbReference>
<dbReference type="SMART" id="SM00128">
    <property type="entry name" value="IPPc"/>
    <property type="match status" value="1"/>
</dbReference>
<feature type="domain" description="Inositol polyphosphate-related phosphatase" evidence="2">
    <location>
        <begin position="496"/>
        <end position="794"/>
    </location>
</feature>
<feature type="compositionally biased region" description="Low complexity" evidence="1">
    <location>
        <begin position="914"/>
        <end position="945"/>
    </location>
</feature>
<dbReference type="Proteomes" id="UP001176521">
    <property type="component" value="Unassembled WGS sequence"/>
</dbReference>